<dbReference type="RefSeq" id="WP_131912394.1">
    <property type="nucleotide sequence ID" value="NZ_SMGD01000012.1"/>
</dbReference>
<protein>
    <submittedName>
        <fullName evidence="1">PhoP regulatory network protein YrbL</fullName>
    </submittedName>
</protein>
<sequence>MVNLDPDSLIGEGNNRYCYAHPTDFDKVIKIKKNRKKRDDPNLLEYIYLKKIFSNDFRHMIHIAPCFGWVDTSEGTGLMFQRIYNYDSSASKSLFEVIQNKLLPKSVLDQLIVDLRTFVFKEHILFYDANCSNVLVQEVSKNHYRLVIIDGIGARKNGFKYWFRRHFSHISMMKVHEEWDSFMQEYSSVFADVHEVACSLG</sequence>
<reference evidence="1 2" key="1">
    <citation type="submission" date="2019-03" db="EMBL/GenBank/DDBJ databases">
        <title>Genomic Encyclopedia of Type Strains, Phase IV (KMG-IV): sequencing the most valuable type-strain genomes for metagenomic binning, comparative biology and taxonomic classification.</title>
        <authorList>
            <person name="Goeker M."/>
        </authorList>
    </citation>
    <scope>NUCLEOTIDE SEQUENCE [LARGE SCALE GENOMIC DNA]</scope>
    <source>
        <strain evidence="1 2">DSM 18577</strain>
    </source>
</reference>
<proteinExistence type="predicted"/>
<dbReference type="Pfam" id="PF10707">
    <property type="entry name" value="YrbL-PhoP_reg"/>
    <property type="match status" value="1"/>
</dbReference>
<evidence type="ECO:0000313" key="1">
    <source>
        <dbReference type="EMBL" id="TCK57859.1"/>
    </source>
</evidence>
<dbReference type="InterPro" id="IPR019647">
    <property type="entry name" value="PhoP_reg_network_YrbL"/>
</dbReference>
<comment type="caution">
    <text evidence="1">The sequence shown here is derived from an EMBL/GenBank/DDBJ whole genome shotgun (WGS) entry which is preliminary data.</text>
</comment>
<organism evidence="1 2">
    <name type="scientific">Celerinatantimonas diazotrophica</name>
    <dbReference type="NCBI Taxonomy" id="412034"/>
    <lineage>
        <taxon>Bacteria</taxon>
        <taxon>Pseudomonadati</taxon>
        <taxon>Pseudomonadota</taxon>
        <taxon>Gammaproteobacteria</taxon>
        <taxon>Celerinatantimonadaceae</taxon>
        <taxon>Celerinatantimonas</taxon>
    </lineage>
</organism>
<dbReference type="Proteomes" id="UP000295565">
    <property type="component" value="Unassembled WGS sequence"/>
</dbReference>
<dbReference type="EMBL" id="SMGD01000012">
    <property type="protein sequence ID" value="TCK57859.1"/>
    <property type="molecule type" value="Genomic_DNA"/>
</dbReference>
<dbReference type="OrthoDB" id="595236at2"/>
<gene>
    <name evidence="1" type="ORF">EV690_1557</name>
</gene>
<dbReference type="AlphaFoldDB" id="A0A4R1K4D6"/>
<keyword evidence="2" id="KW-1185">Reference proteome</keyword>
<name>A0A4R1K4D6_9GAMM</name>
<evidence type="ECO:0000313" key="2">
    <source>
        <dbReference type="Proteomes" id="UP000295565"/>
    </source>
</evidence>
<accession>A0A4R1K4D6</accession>